<gene>
    <name evidence="1" type="ORF">XELAEV_18007328mg</name>
</gene>
<dbReference type="Proteomes" id="UP000694892">
    <property type="component" value="Chromosome 1L"/>
</dbReference>
<proteinExistence type="predicted"/>
<protein>
    <submittedName>
        <fullName evidence="1">Uncharacterized protein</fullName>
    </submittedName>
</protein>
<dbReference type="AlphaFoldDB" id="A0A974I594"/>
<evidence type="ECO:0000313" key="1">
    <source>
        <dbReference type="EMBL" id="OCU01537.1"/>
    </source>
</evidence>
<sequence length="124" mass="13798">MLYAPHPFPVNDTWESPGSFSSSFCCSEIFLSIQLQFPCLSIHQCFHSHSTDRSTIYCFCFFNTVLSNSVIPLPTGSETFIKGLVCMQLVHSSFFLCPMTNLAQISSIGFLPLKALACWNLQGS</sequence>
<accession>A0A974I594</accession>
<name>A0A974I594_XENLA</name>
<organism evidence="1 2">
    <name type="scientific">Xenopus laevis</name>
    <name type="common">African clawed frog</name>
    <dbReference type="NCBI Taxonomy" id="8355"/>
    <lineage>
        <taxon>Eukaryota</taxon>
        <taxon>Metazoa</taxon>
        <taxon>Chordata</taxon>
        <taxon>Craniata</taxon>
        <taxon>Vertebrata</taxon>
        <taxon>Euteleostomi</taxon>
        <taxon>Amphibia</taxon>
        <taxon>Batrachia</taxon>
        <taxon>Anura</taxon>
        <taxon>Pipoidea</taxon>
        <taxon>Pipidae</taxon>
        <taxon>Xenopodinae</taxon>
        <taxon>Xenopus</taxon>
        <taxon>Xenopus</taxon>
    </lineage>
</organism>
<evidence type="ECO:0000313" key="2">
    <source>
        <dbReference type="Proteomes" id="UP000694892"/>
    </source>
</evidence>
<dbReference type="EMBL" id="CM004466">
    <property type="protein sequence ID" value="OCU01537.1"/>
    <property type="molecule type" value="Genomic_DNA"/>
</dbReference>
<reference evidence="2" key="1">
    <citation type="journal article" date="2016" name="Nature">
        <title>Genome evolution in the allotetraploid frog Xenopus laevis.</title>
        <authorList>
            <person name="Session A.M."/>
            <person name="Uno Y."/>
            <person name="Kwon T."/>
            <person name="Chapman J.A."/>
            <person name="Toyoda A."/>
            <person name="Takahashi S."/>
            <person name="Fukui A."/>
            <person name="Hikosaka A."/>
            <person name="Suzuki A."/>
            <person name="Kondo M."/>
            <person name="van Heeringen S.J."/>
            <person name="Quigley I."/>
            <person name="Heinz S."/>
            <person name="Ogino H."/>
            <person name="Ochi H."/>
            <person name="Hellsten U."/>
            <person name="Lyons J.B."/>
            <person name="Simakov O."/>
            <person name="Putnam N."/>
            <person name="Stites J."/>
            <person name="Kuroki Y."/>
            <person name="Tanaka T."/>
            <person name="Michiue T."/>
            <person name="Watanabe M."/>
            <person name="Bogdanovic O."/>
            <person name="Lister R."/>
            <person name="Georgiou G."/>
            <person name="Paranjpe S.S."/>
            <person name="van Kruijsbergen I."/>
            <person name="Shu S."/>
            <person name="Carlson J."/>
            <person name="Kinoshita T."/>
            <person name="Ohta Y."/>
            <person name="Mawaribuchi S."/>
            <person name="Jenkins J."/>
            <person name="Grimwood J."/>
            <person name="Schmutz J."/>
            <person name="Mitros T."/>
            <person name="Mozaffari S.V."/>
            <person name="Suzuki Y."/>
            <person name="Haramoto Y."/>
            <person name="Yamamoto T.S."/>
            <person name="Takagi C."/>
            <person name="Heald R."/>
            <person name="Miller K."/>
            <person name="Haudenschild C."/>
            <person name="Kitzman J."/>
            <person name="Nakayama T."/>
            <person name="Izutsu Y."/>
            <person name="Robert J."/>
            <person name="Fortriede J."/>
            <person name="Burns K."/>
            <person name="Lotay V."/>
            <person name="Karimi K."/>
            <person name="Yasuoka Y."/>
            <person name="Dichmann D.S."/>
            <person name="Flajnik M.F."/>
            <person name="Houston D.W."/>
            <person name="Shendure J."/>
            <person name="DuPasquier L."/>
            <person name="Vize P.D."/>
            <person name="Zorn A.M."/>
            <person name="Ito M."/>
            <person name="Marcotte E.M."/>
            <person name="Wallingford J.B."/>
            <person name="Ito Y."/>
            <person name="Asashima M."/>
            <person name="Ueno N."/>
            <person name="Matsuda Y."/>
            <person name="Veenstra G.J."/>
            <person name="Fujiyama A."/>
            <person name="Harland R.M."/>
            <person name="Taira M."/>
            <person name="Rokhsar D.S."/>
        </authorList>
    </citation>
    <scope>NUCLEOTIDE SEQUENCE [LARGE SCALE GENOMIC DNA]</scope>
    <source>
        <strain evidence="2">J</strain>
    </source>
</reference>